<reference evidence="1 3" key="1">
    <citation type="submission" date="2016-04" db="EMBL/GenBank/DDBJ databases">
        <title>Genome analyses suggest a sexual origin of heterokaryosis in a supposedly ancient asexual fungus.</title>
        <authorList>
            <person name="Ropars J."/>
            <person name="Sedzielewska K."/>
            <person name="Noel J."/>
            <person name="Charron P."/>
            <person name="Farinelli L."/>
            <person name="Marton T."/>
            <person name="Kruger M."/>
            <person name="Pelin A."/>
            <person name="Brachmann A."/>
            <person name="Corradi N."/>
        </authorList>
    </citation>
    <scope>NUCLEOTIDE SEQUENCE [LARGE SCALE GENOMIC DNA]</scope>
    <source>
        <strain evidence="1 3">C2</strain>
    </source>
</reference>
<dbReference type="Proteomes" id="UP000233469">
    <property type="component" value="Unassembled WGS sequence"/>
</dbReference>
<proteinExistence type="predicted"/>
<evidence type="ECO:0000313" key="1">
    <source>
        <dbReference type="EMBL" id="PKK56064.1"/>
    </source>
</evidence>
<dbReference type="EMBL" id="LLXL01004482">
    <property type="protein sequence ID" value="PKK57342.1"/>
    <property type="molecule type" value="Genomic_DNA"/>
</dbReference>
<sequence length="50" mass="5426">MIGDEMVVKGTNNVEQSGDGKRMIGNEIVVGKMIGDEMVMKGRNDDEKAV</sequence>
<dbReference type="AlphaFoldDB" id="A0A2N1M347"/>
<organism evidence="1 3">
    <name type="scientific">Rhizophagus irregularis</name>
    <dbReference type="NCBI Taxonomy" id="588596"/>
    <lineage>
        <taxon>Eukaryota</taxon>
        <taxon>Fungi</taxon>
        <taxon>Fungi incertae sedis</taxon>
        <taxon>Mucoromycota</taxon>
        <taxon>Glomeromycotina</taxon>
        <taxon>Glomeromycetes</taxon>
        <taxon>Glomerales</taxon>
        <taxon>Glomeraceae</taxon>
        <taxon>Rhizophagus</taxon>
    </lineage>
</organism>
<dbReference type="EMBL" id="LLXL01006273">
    <property type="protein sequence ID" value="PKK56064.1"/>
    <property type="molecule type" value="Genomic_DNA"/>
</dbReference>
<reference evidence="1 3" key="2">
    <citation type="submission" date="2017-10" db="EMBL/GenBank/DDBJ databases">
        <title>Extensive intraspecific genome diversity in a model arbuscular mycorrhizal fungus.</title>
        <authorList>
            <person name="Chen E.C.H."/>
            <person name="Morin E."/>
            <person name="Baudet D."/>
            <person name="Noel J."/>
            <person name="Ndikumana S."/>
            <person name="Charron P."/>
            <person name="St-Onge C."/>
            <person name="Giorgi J."/>
            <person name="Grigoriev I.V."/>
            <person name="Roux C."/>
            <person name="Martin F.M."/>
            <person name="Corradi N."/>
        </authorList>
    </citation>
    <scope>NUCLEOTIDE SEQUENCE [LARGE SCALE GENOMIC DNA]</scope>
    <source>
        <strain evidence="1 3">C2</strain>
    </source>
</reference>
<evidence type="ECO:0000313" key="3">
    <source>
        <dbReference type="Proteomes" id="UP000233469"/>
    </source>
</evidence>
<name>A0A2N1M347_9GLOM</name>
<evidence type="ECO:0000313" key="2">
    <source>
        <dbReference type="EMBL" id="PKK57342.1"/>
    </source>
</evidence>
<comment type="caution">
    <text evidence="1">The sequence shown here is derived from an EMBL/GenBank/DDBJ whole genome shotgun (WGS) entry which is preliminary data.</text>
</comment>
<protein>
    <submittedName>
        <fullName evidence="1">Uncharacterized protein</fullName>
    </submittedName>
</protein>
<gene>
    <name evidence="2" type="ORF">RhiirC2_798201</name>
    <name evidence="1" type="ORF">RhiirC2_800836</name>
</gene>
<accession>A0A2N1M347</accession>